<name>A0A1P8WKZ1_9PLAN</name>
<accession>A0A1P8WKZ1</accession>
<protein>
    <submittedName>
        <fullName evidence="2">Uncharacterized protein</fullName>
    </submittedName>
</protein>
<evidence type="ECO:0000313" key="2">
    <source>
        <dbReference type="EMBL" id="APZ94730.1"/>
    </source>
</evidence>
<dbReference type="AlphaFoldDB" id="A0A1P8WKZ1"/>
<reference evidence="2 3" key="1">
    <citation type="journal article" date="2016" name="Front. Microbiol.">
        <title>Fuerstia marisgermanicae gen. nov., sp. nov., an Unusual Member of the Phylum Planctomycetes from the German Wadden Sea.</title>
        <authorList>
            <person name="Kohn T."/>
            <person name="Heuer A."/>
            <person name="Jogler M."/>
            <person name="Vollmers J."/>
            <person name="Boedeker C."/>
            <person name="Bunk B."/>
            <person name="Rast P."/>
            <person name="Borchert D."/>
            <person name="Glockner I."/>
            <person name="Freese H.M."/>
            <person name="Klenk H.P."/>
            <person name="Overmann J."/>
            <person name="Kaster A.K."/>
            <person name="Rohde M."/>
            <person name="Wiegand S."/>
            <person name="Jogler C."/>
        </authorList>
    </citation>
    <scope>NUCLEOTIDE SEQUENCE [LARGE SCALE GENOMIC DNA]</scope>
    <source>
        <strain evidence="2 3">NH11</strain>
    </source>
</reference>
<feature type="compositionally biased region" description="Polar residues" evidence="1">
    <location>
        <begin position="498"/>
        <end position="508"/>
    </location>
</feature>
<feature type="region of interest" description="Disordered" evidence="1">
    <location>
        <begin position="466"/>
        <end position="525"/>
    </location>
</feature>
<organism evidence="2 3">
    <name type="scientific">Fuerstiella marisgermanici</name>
    <dbReference type="NCBI Taxonomy" id="1891926"/>
    <lineage>
        <taxon>Bacteria</taxon>
        <taxon>Pseudomonadati</taxon>
        <taxon>Planctomycetota</taxon>
        <taxon>Planctomycetia</taxon>
        <taxon>Planctomycetales</taxon>
        <taxon>Planctomycetaceae</taxon>
        <taxon>Fuerstiella</taxon>
    </lineage>
</organism>
<dbReference type="OrthoDB" id="290652at2"/>
<dbReference type="RefSeq" id="WP_077026001.1">
    <property type="nucleotide sequence ID" value="NZ_CP017641.1"/>
</dbReference>
<dbReference type="EMBL" id="CP017641">
    <property type="protein sequence ID" value="APZ94730.1"/>
    <property type="molecule type" value="Genomic_DNA"/>
</dbReference>
<evidence type="ECO:0000313" key="3">
    <source>
        <dbReference type="Proteomes" id="UP000187735"/>
    </source>
</evidence>
<dbReference type="KEGG" id="fmr:Fuma_04369"/>
<evidence type="ECO:0000256" key="1">
    <source>
        <dbReference type="SAM" id="MobiDB-lite"/>
    </source>
</evidence>
<gene>
    <name evidence="2" type="ORF">Fuma_04369</name>
</gene>
<keyword evidence="3" id="KW-1185">Reference proteome</keyword>
<dbReference type="Proteomes" id="UP000187735">
    <property type="component" value="Chromosome"/>
</dbReference>
<proteinExistence type="predicted"/>
<dbReference type="STRING" id="1891926.Fuma_04369"/>
<sequence>MSKSSTGAVPLRTVAMELRHSSIHVVVNDRRGAIRATHCRTYPWRQQAAVLNSDQGLQELTMAFEKIVKAENLQGQAVRFLLDGEYCVTRYVRGTEQIVNDRLDELEARCSRYLLLGHGRKLAARHIQKTDDGSVTGLLTVANQRTLETLSNAAGRTGIQLTSVTASIAVIGELVNRHYPTDCRAGLLIRHRQTGVDLAIIDNGQLLMDVHPVRNMDDSEICSYVAHRIALMQRFYQRNALSKNRHLQNLFFCGTSEAAHLLKAAFADSDLHVHSIAEQLEQSESSLAGESDASEYAAVMAEIYSAENTAGNHGRPNLLEGLDRQVSRPLWQLLARTLWPVAAAVILGVLLSGLTAKESRLAAVNPEAIARHRKLDQRRKHILRDITMLRDRAAHLSAIDRQVRHTDISRLLTYVGSCLADDAGLAGISLQHDGTLKLQGSCPQEKDVYDFVDHLEKLPVILKASLSGTRSSETGSESRTEFNVDAIVRPVNGRASVPQYTDTQAEQSATDKSRRSANAREPNHG</sequence>